<dbReference type="Proteomes" id="UP000007755">
    <property type="component" value="Unassembled WGS sequence"/>
</dbReference>
<keyword evidence="2" id="KW-1185">Reference proteome</keyword>
<evidence type="ECO:0000313" key="1">
    <source>
        <dbReference type="EMBL" id="EGI71154.1"/>
    </source>
</evidence>
<reference evidence="1" key="1">
    <citation type="submission" date="2011-02" db="EMBL/GenBank/DDBJ databases">
        <title>The genome of the leaf-cutting ant Acromyrmex echinatior suggests key adaptations to social evolution and fungus farming.</title>
        <authorList>
            <person name="Nygaard S."/>
            <person name="Zhang G."/>
        </authorList>
    </citation>
    <scope>NUCLEOTIDE SEQUENCE</scope>
</reference>
<dbReference type="EMBL" id="GL887266">
    <property type="protein sequence ID" value="EGI71154.1"/>
    <property type="molecule type" value="Genomic_DNA"/>
</dbReference>
<evidence type="ECO:0000313" key="2">
    <source>
        <dbReference type="Proteomes" id="UP000007755"/>
    </source>
</evidence>
<organism evidence="2">
    <name type="scientific">Acromyrmex echinatior</name>
    <name type="common">Panamanian leafcutter ant</name>
    <name type="synonym">Acromyrmex octospinosus echinatior</name>
    <dbReference type="NCBI Taxonomy" id="103372"/>
    <lineage>
        <taxon>Eukaryota</taxon>
        <taxon>Metazoa</taxon>
        <taxon>Ecdysozoa</taxon>
        <taxon>Arthropoda</taxon>
        <taxon>Hexapoda</taxon>
        <taxon>Insecta</taxon>
        <taxon>Pterygota</taxon>
        <taxon>Neoptera</taxon>
        <taxon>Endopterygota</taxon>
        <taxon>Hymenoptera</taxon>
        <taxon>Apocrita</taxon>
        <taxon>Aculeata</taxon>
        <taxon>Formicoidea</taxon>
        <taxon>Formicidae</taxon>
        <taxon>Myrmicinae</taxon>
        <taxon>Acromyrmex</taxon>
    </lineage>
</organism>
<dbReference type="InParanoid" id="F4W3R9"/>
<protein>
    <submittedName>
        <fullName evidence="1">Uncharacterized protein</fullName>
    </submittedName>
</protein>
<sequence>MFPADENGSTEAEYALLPGHRWYKARILSSLTPRTLGGAEYSLAPDRFRRCSGVRARVGRQPRNALIENARQWQSTLYHWIELDWHQKLDR</sequence>
<proteinExistence type="predicted"/>
<dbReference type="AlphaFoldDB" id="F4W3R9"/>
<accession>F4W3R9</accession>
<gene>
    <name evidence="1" type="ORF">G5I_00017</name>
</gene>
<name>F4W3R9_ACREC</name>